<comment type="caution">
    <text evidence="1">The sequence shown here is derived from an EMBL/GenBank/DDBJ whole genome shotgun (WGS) entry which is preliminary data.</text>
</comment>
<organism evidence="1 2">
    <name type="scientific">Paracoccus litorisediminis</name>
    <dbReference type="NCBI Taxonomy" id="2006130"/>
    <lineage>
        <taxon>Bacteria</taxon>
        <taxon>Pseudomonadati</taxon>
        <taxon>Pseudomonadota</taxon>
        <taxon>Alphaproteobacteria</taxon>
        <taxon>Rhodobacterales</taxon>
        <taxon>Paracoccaceae</taxon>
        <taxon>Paracoccus</taxon>
    </lineage>
</organism>
<evidence type="ECO:0000313" key="2">
    <source>
        <dbReference type="Proteomes" id="UP000449846"/>
    </source>
</evidence>
<sequence length="158" mass="15675">MPLIPALLSQSLQADWLPRDQDGPFADDAQASARALGGAIADWFGQAMAAGIPCATAAARKGQLQSQLTPVLQSGAAAAMGQGIALSFMAYVAGQSFGPGVAAPPAATAAAGAAITAALSDLQSPQSTRADLIAQALQLQALSAIVTFPPPMPPAPVT</sequence>
<accession>A0A844HM16</accession>
<protein>
    <submittedName>
        <fullName evidence="1">Uncharacterized protein</fullName>
    </submittedName>
</protein>
<name>A0A844HM16_9RHOB</name>
<proteinExistence type="predicted"/>
<dbReference type="AlphaFoldDB" id="A0A844HM16"/>
<dbReference type="EMBL" id="WMIG01000003">
    <property type="protein sequence ID" value="MTH59474.1"/>
    <property type="molecule type" value="Genomic_DNA"/>
</dbReference>
<keyword evidence="2" id="KW-1185">Reference proteome</keyword>
<dbReference type="RefSeq" id="WP_155039411.1">
    <property type="nucleotide sequence ID" value="NZ_JBHGCD010000003.1"/>
</dbReference>
<reference evidence="1 2" key="1">
    <citation type="submission" date="2019-11" db="EMBL/GenBank/DDBJ databases">
        <authorList>
            <person name="Dong K."/>
        </authorList>
    </citation>
    <scope>NUCLEOTIDE SEQUENCE [LARGE SCALE GENOMIC DNA]</scope>
    <source>
        <strain evidence="1 2">NBRC 112902</strain>
    </source>
</reference>
<gene>
    <name evidence="1" type="ORF">GL300_09630</name>
</gene>
<dbReference type="Proteomes" id="UP000449846">
    <property type="component" value="Unassembled WGS sequence"/>
</dbReference>
<evidence type="ECO:0000313" key="1">
    <source>
        <dbReference type="EMBL" id="MTH59474.1"/>
    </source>
</evidence>
<dbReference type="OrthoDB" id="9895022at2"/>